<evidence type="ECO:0000256" key="1">
    <source>
        <dbReference type="SAM" id="MobiDB-lite"/>
    </source>
</evidence>
<dbReference type="OrthoDB" id="10309719at2759"/>
<evidence type="ECO:0000313" key="3">
    <source>
        <dbReference type="Proteomes" id="UP000252139"/>
    </source>
</evidence>
<comment type="caution">
    <text evidence="2">The sequence shown here is derived from an EMBL/GenBank/DDBJ whole genome shotgun (WGS) entry which is preliminary data.</text>
</comment>
<dbReference type="AlphaFoldDB" id="A0A367J4F7"/>
<name>A0A367J4F7_RHIAZ</name>
<feature type="compositionally biased region" description="Basic and acidic residues" evidence="1">
    <location>
        <begin position="80"/>
        <end position="93"/>
    </location>
</feature>
<accession>A0A367J4F7</accession>
<dbReference type="Proteomes" id="UP000252139">
    <property type="component" value="Unassembled WGS sequence"/>
</dbReference>
<protein>
    <submittedName>
        <fullName evidence="2">Uncharacterized protein</fullName>
    </submittedName>
</protein>
<evidence type="ECO:0000313" key="2">
    <source>
        <dbReference type="EMBL" id="RCH84817.1"/>
    </source>
</evidence>
<proteinExistence type="predicted"/>
<gene>
    <name evidence="2" type="ORF">CU097_009233</name>
</gene>
<dbReference type="STRING" id="86630.A0A367J4F7"/>
<organism evidence="2 3">
    <name type="scientific">Rhizopus azygosporus</name>
    <name type="common">Rhizopus microsporus var. azygosporus</name>
    <dbReference type="NCBI Taxonomy" id="86630"/>
    <lineage>
        <taxon>Eukaryota</taxon>
        <taxon>Fungi</taxon>
        <taxon>Fungi incertae sedis</taxon>
        <taxon>Mucoromycota</taxon>
        <taxon>Mucoromycotina</taxon>
        <taxon>Mucoromycetes</taxon>
        <taxon>Mucorales</taxon>
        <taxon>Mucorineae</taxon>
        <taxon>Rhizopodaceae</taxon>
        <taxon>Rhizopus</taxon>
    </lineage>
</organism>
<sequence>MSPSLTSSIEPCFDQQLLYGTKRKAEDVSCYFLQDASEHHQNKRIKSGQEEMRLIVSREESLMDRTWLTSHESDEEDEEATRKRNLERNRIAG</sequence>
<reference evidence="2 3" key="1">
    <citation type="journal article" date="2018" name="G3 (Bethesda)">
        <title>Phylogenetic and Phylogenomic Definition of Rhizopus Species.</title>
        <authorList>
            <person name="Gryganskyi A.P."/>
            <person name="Golan J."/>
            <person name="Dolatabadi S."/>
            <person name="Mondo S."/>
            <person name="Robb S."/>
            <person name="Idnurm A."/>
            <person name="Muszewska A."/>
            <person name="Steczkiewicz K."/>
            <person name="Masonjones S."/>
            <person name="Liao H.L."/>
            <person name="Gajdeczka M.T."/>
            <person name="Anike F."/>
            <person name="Vuek A."/>
            <person name="Anishchenko I.M."/>
            <person name="Voigt K."/>
            <person name="de Hoog G.S."/>
            <person name="Smith M.E."/>
            <person name="Heitman J."/>
            <person name="Vilgalys R."/>
            <person name="Stajich J.E."/>
        </authorList>
    </citation>
    <scope>NUCLEOTIDE SEQUENCE [LARGE SCALE GENOMIC DNA]</scope>
    <source>
        <strain evidence="2 3">CBS 357.93</strain>
    </source>
</reference>
<feature type="region of interest" description="Disordered" evidence="1">
    <location>
        <begin position="66"/>
        <end position="93"/>
    </location>
</feature>
<keyword evidence="3" id="KW-1185">Reference proteome</keyword>
<dbReference type="EMBL" id="PJQL01002260">
    <property type="protein sequence ID" value="RCH84817.1"/>
    <property type="molecule type" value="Genomic_DNA"/>
</dbReference>